<evidence type="ECO:0000313" key="11">
    <source>
        <dbReference type="Proteomes" id="UP000053342"/>
    </source>
</evidence>
<dbReference type="HOGENOM" id="CLU_030057_1_1_1"/>
<evidence type="ECO:0000256" key="5">
    <source>
        <dbReference type="ARBA" id="ARBA00022692"/>
    </source>
</evidence>
<dbReference type="GO" id="GO:0000319">
    <property type="term" value="F:sulfite transmembrane transporter activity"/>
    <property type="evidence" value="ECO:0007669"/>
    <property type="project" value="TreeGrafter"/>
</dbReference>
<dbReference type="Gene3D" id="1.50.10.150">
    <property type="entry name" value="Voltage-dependent anion channel"/>
    <property type="match status" value="1"/>
</dbReference>
<evidence type="ECO:0000256" key="3">
    <source>
        <dbReference type="ARBA" id="ARBA00022448"/>
    </source>
</evidence>
<dbReference type="GO" id="GO:0005886">
    <property type="term" value="C:plasma membrane"/>
    <property type="evidence" value="ECO:0007669"/>
    <property type="project" value="UniProtKB-SubCell"/>
</dbReference>
<keyword evidence="5 9" id="KW-0812">Transmembrane</keyword>
<evidence type="ECO:0000256" key="6">
    <source>
        <dbReference type="ARBA" id="ARBA00022989"/>
    </source>
</evidence>
<feature type="transmembrane region" description="Helical" evidence="9">
    <location>
        <begin position="123"/>
        <end position="144"/>
    </location>
</feature>
<dbReference type="VEuPathDB" id="FungiDB:PV06_06916"/>
<dbReference type="Proteomes" id="UP000053342">
    <property type="component" value="Unassembled WGS sequence"/>
</dbReference>
<feature type="transmembrane region" description="Helical" evidence="9">
    <location>
        <begin position="193"/>
        <end position="214"/>
    </location>
</feature>
<dbReference type="EMBL" id="KN847337">
    <property type="protein sequence ID" value="KIW41349.1"/>
    <property type="molecule type" value="Genomic_DNA"/>
</dbReference>
<evidence type="ECO:0000256" key="7">
    <source>
        <dbReference type="ARBA" id="ARBA00023136"/>
    </source>
</evidence>
<comment type="similarity">
    <text evidence="2">Belongs to the tellurite-resistance/dicarboxylate transporter (TDT) family.</text>
</comment>
<comment type="subcellular location">
    <subcellularLocation>
        <location evidence="1">Cell membrane</location>
        <topology evidence="1">Multi-pass membrane protein</topology>
    </subcellularLocation>
</comment>
<feature type="transmembrane region" description="Helical" evidence="9">
    <location>
        <begin position="156"/>
        <end position="181"/>
    </location>
</feature>
<feature type="region of interest" description="Disordered" evidence="8">
    <location>
        <begin position="1"/>
        <end position="38"/>
    </location>
</feature>
<dbReference type="AlphaFoldDB" id="A0A0D2E0L2"/>
<keyword evidence="3" id="KW-0813">Transport</keyword>
<gene>
    <name evidence="10" type="ORF">PV06_06916</name>
</gene>
<dbReference type="Pfam" id="PF03595">
    <property type="entry name" value="SLAC1"/>
    <property type="match status" value="1"/>
</dbReference>
<name>A0A0D2E0L2_9EURO</name>
<feature type="compositionally biased region" description="Basic and acidic residues" evidence="8">
    <location>
        <begin position="21"/>
        <end position="38"/>
    </location>
</feature>
<dbReference type="PANTHER" id="PTHR31686:SF3">
    <property type="entry name" value="ACID TRANSPORT PROTEIN, PUTATIVE (AFU_ORTHOLOGUE AFUA_4G09410)-RELATED"/>
    <property type="match status" value="1"/>
</dbReference>
<feature type="transmembrane region" description="Helical" evidence="9">
    <location>
        <begin position="310"/>
        <end position="340"/>
    </location>
</feature>
<feature type="transmembrane region" description="Helical" evidence="9">
    <location>
        <begin position="51"/>
        <end position="69"/>
    </location>
</feature>
<dbReference type="STRING" id="215243.A0A0D2E0L2"/>
<dbReference type="GeneID" id="27358990"/>
<organism evidence="10 11">
    <name type="scientific">Exophiala oligosperma</name>
    <dbReference type="NCBI Taxonomy" id="215243"/>
    <lineage>
        <taxon>Eukaryota</taxon>
        <taxon>Fungi</taxon>
        <taxon>Dikarya</taxon>
        <taxon>Ascomycota</taxon>
        <taxon>Pezizomycotina</taxon>
        <taxon>Eurotiomycetes</taxon>
        <taxon>Chaetothyriomycetidae</taxon>
        <taxon>Chaetothyriales</taxon>
        <taxon>Herpotrichiellaceae</taxon>
        <taxon>Exophiala</taxon>
    </lineage>
</organism>
<dbReference type="PANTHER" id="PTHR31686">
    <property type="match status" value="1"/>
</dbReference>
<feature type="compositionally biased region" description="Acidic residues" evidence="8">
    <location>
        <begin position="1"/>
        <end position="15"/>
    </location>
</feature>
<feature type="transmembrane region" description="Helical" evidence="9">
    <location>
        <begin position="81"/>
        <end position="103"/>
    </location>
</feature>
<keyword evidence="7 9" id="KW-0472">Membrane</keyword>
<dbReference type="InterPro" id="IPR051629">
    <property type="entry name" value="Sulfite_efflux_TDT"/>
</dbReference>
<feature type="transmembrane region" description="Helical" evidence="9">
    <location>
        <begin position="378"/>
        <end position="401"/>
    </location>
</feature>
<keyword evidence="4" id="KW-1003">Cell membrane</keyword>
<evidence type="ECO:0008006" key="12">
    <source>
        <dbReference type="Google" id="ProtNLM"/>
    </source>
</evidence>
<proteinExistence type="inferred from homology"/>
<evidence type="ECO:0000256" key="8">
    <source>
        <dbReference type="SAM" id="MobiDB-lite"/>
    </source>
</evidence>
<dbReference type="InterPro" id="IPR038665">
    <property type="entry name" value="Voltage-dep_anion_channel_sf"/>
</dbReference>
<accession>A0A0D2E0L2</accession>
<evidence type="ECO:0000256" key="9">
    <source>
        <dbReference type="SAM" id="Phobius"/>
    </source>
</evidence>
<keyword evidence="11" id="KW-1185">Reference proteome</keyword>
<evidence type="ECO:0000313" key="10">
    <source>
        <dbReference type="EMBL" id="KIW41349.1"/>
    </source>
</evidence>
<sequence>MTVEEETEERVEDGDAGYPDSPDRTQRDPERNDKKADSSRRSAFRALVQDFNPIWFTWCMNAGVIGTLLHQLPYQFSGLRVLSTVAFCIDLVLYFVFSIIYTLHFLIYRRQAYLELIGSTTELCLLPCWCIAWMTLTAFVSLTVSNAPWGGHAFTLLAVVMWWIATAWMYGMLFFAFATLIRQHTIISPDQQLPALIIIPAVGVSTLALVGAVVADQSYNLSARLAVPIIIMSFCSVGIGILLGLKLCTYLFHQLLAKGWPAPANTPTLFMFVGPMGQSAAALQLLGAAANSRGAFGDYHRGTFLTGTAASVLEVVCVLLALFMSGLGTIWMIIAFVGMLDRAFHRELIWSPTWNAIIFPTGTLVTSLLLLAQEMDSPFFRVVTVIIVIFLVIVFFINLAFTLTRIWQGKLLIVKQDPRAIAKDK</sequence>
<evidence type="ECO:0000256" key="2">
    <source>
        <dbReference type="ARBA" id="ARBA00008566"/>
    </source>
</evidence>
<keyword evidence="6 9" id="KW-1133">Transmembrane helix</keyword>
<dbReference type="OrthoDB" id="1099at2759"/>
<evidence type="ECO:0000256" key="4">
    <source>
        <dbReference type="ARBA" id="ARBA00022475"/>
    </source>
</evidence>
<feature type="transmembrane region" description="Helical" evidence="9">
    <location>
        <begin position="352"/>
        <end position="372"/>
    </location>
</feature>
<dbReference type="InterPro" id="IPR004695">
    <property type="entry name" value="SLAC1/Mae1/Ssu1/TehA"/>
</dbReference>
<reference evidence="10 11" key="1">
    <citation type="submission" date="2015-01" db="EMBL/GenBank/DDBJ databases">
        <title>The Genome Sequence of Exophiala oligosperma CBS72588.</title>
        <authorList>
            <consortium name="The Broad Institute Genomics Platform"/>
            <person name="Cuomo C."/>
            <person name="de Hoog S."/>
            <person name="Gorbushina A."/>
            <person name="Stielow B."/>
            <person name="Teixiera M."/>
            <person name="Abouelleil A."/>
            <person name="Chapman S.B."/>
            <person name="Priest M."/>
            <person name="Young S.K."/>
            <person name="Wortman J."/>
            <person name="Nusbaum C."/>
            <person name="Birren B."/>
        </authorList>
    </citation>
    <scope>NUCLEOTIDE SEQUENCE [LARGE SCALE GENOMIC DNA]</scope>
    <source>
        <strain evidence="10 11">CBS 72588</strain>
    </source>
</reference>
<evidence type="ECO:0000256" key="1">
    <source>
        <dbReference type="ARBA" id="ARBA00004651"/>
    </source>
</evidence>
<feature type="transmembrane region" description="Helical" evidence="9">
    <location>
        <begin position="226"/>
        <end position="248"/>
    </location>
</feature>
<dbReference type="RefSeq" id="XP_016261565.1">
    <property type="nucleotide sequence ID" value="XM_016408085.1"/>
</dbReference>
<protein>
    <recommendedName>
        <fullName evidence="12">C4-dicarboxylate transporter/malic acid transporter</fullName>
    </recommendedName>
</protein>